<dbReference type="Proteomes" id="UP000828390">
    <property type="component" value="Unassembled WGS sequence"/>
</dbReference>
<accession>A0A9D4GDP2</accession>
<reference evidence="1" key="2">
    <citation type="submission" date="2020-11" db="EMBL/GenBank/DDBJ databases">
        <authorList>
            <person name="McCartney M.A."/>
            <person name="Auch B."/>
            <person name="Kono T."/>
            <person name="Mallez S."/>
            <person name="Becker A."/>
            <person name="Gohl D.M."/>
            <person name="Silverstein K.A.T."/>
            <person name="Koren S."/>
            <person name="Bechman K.B."/>
            <person name="Herman A."/>
            <person name="Abrahante J.E."/>
            <person name="Garbe J."/>
        </authorList>
    </citation>
    <scope>NUCLEOTIDE SEQUENCE</scope>
    <source>
        <strain evidence="1">Duluth1</strain>
        <tissue evidence="1">Whole animal</tissue>
    </source>
</reference>
<dbReference type="AlphaFoldDB" id="A0A9D4GDP2"/>
<proteinExistence type="predicted"/>
<dbReference type="EMBL" id="JAIWYP010000006">
    <property type="protein sequence ID" value="KAH3815259.1"/>
    <property type="molecule type" value="Genomic_DNA"/>
</dbReference>
<protein>
    <submittedName>
        <fullName evidence="1">Uncharacterized protein</fullName>
    </submittedName>
</protein>
<comment type="caution">
    <text evidence="1">The sequence shown here is derived from an EMBL/GenBank/DDBJ whole genome shotgun (WGS) entry which is preliminary data.</text>
</comment>
<evidence type="ECO:0000313" key="1">
    <source>
        <dbReference type="EMBL" id="KAH3815259.1"/>
    </source>
</evidence>
<organism evidence="1 2">
    <name type="scientific">Dreissena polymorpha</name>
    <name type="common">Zebra mussel</name>
    <name type="synonym">Mytilus polymorpha</name>
    <dbReference type="NCBI Taxonomy" id="45954"/>
    <lineage>
        <taxon>Eukaryota</taxon>
        <taxon>Metazoa</taxon>
        <taxon>Spiralia</taxon>
        <taxon>Lophotrochozoa</taxon>
        <taxon>Mollusca</taxon>
        <taxon>Bivalvia</taxon>
        <taxon>Autobranchia</taxon>
        <taxon>Heteroconchia</taxon>
        <taxon>Euheterodonta</taxon>
        <taxon>Imparidentia</taxon>
        <taxon>Neoheterodontei</taxon>
        <taxon>Myida</taxon>
        <taxon>Dreissenoidea</taxon>
        <taxon>Dreissenidae</taxon>
        <taxon>Dreissena</taxon>
    </lineage>
</organism>
<evidence type="ECO:0000313" key="2">
    <source>
        <dbReference type="Proteomes" id="UP000828390"/>
    </source>
</evidence>
<name>A0A9D4GDP2_DREPO</name>
<gene>
    <name evidence="1" type="ORF">DPMN_143781</name>
</gene>
<sequence length="131" mass="14407">MHAPSKVKIGQRRNTTWKANHCVPLVQGNVRIEKVELVFGEPDNINVHEIPIIHVEDCLSPPVVGNNAAWTSRTPLNCDVIRSSPVIAVRSNDFPPLSRPIPTARAPSSDASTLRTSLSRCVSDSLWIPIQ</sequence>
<reference evidence="1" key="1">
    <citation type="journal article" date="2019" name="bioRxiv">
        <title>The Genome of the Zebra Mussel, Dreissena polymorpha: A Resource for Invasive Species Research.</title>
        <authorList>
            <person name="McCartney M.A."/>
            <person name="Auch B."/>
            <person name="Kono T."/>
            <person name="Mallez S."/>
            <person name="Zhang Y."/>
            <person name="Obille A."/>
            <person name="Becker A."/>
            <person name="Abrahante J.E."/>
            <person name="Garbe J."/>
            <person name="Badalamenti J.P."/>
            <person name="Herman A."/>
            <person name="Mangelson H."/>
            <person name="Liachko I."/>
            <person name="Sullivan S."/>
            <person name="Sone E.D."/>
            <person name="Koren S."/>
            <person name="Silverstein K.A.T."/>
            <person name="Beckman K.B."/>
            <person name="Gohl D.M."/>
        </authorList>
    </citation>
    <scope>NUCLEOTIDE SEQUENCE</scope>
    <source>
        <strain evidence="1">Duluth1</strain>
        <tissue evidence="1">Whole animal</tissue>
    </source>
</reference>
<keyword evidence="2" id="KW-1185">Reference proteome</keyword>